<protein>
    <recommendedName>
        <fullName evidence="3">DUF1353 domain-containing protein</fullName>
    </recommendedName>
</protein>
<accession>A0ABV2HZQ9</accession>
<name>A0ABV2HZQ9_9HYPH</name>
<evidence type="ECO:0000313" key="1">
    <source>
        <dbReference type="EMBL" id="MET3596009.1"/>
    </source>
</evidence>
<proteinExistence type="predicted"/>
<evidence type="ECO:0008006" key="3">
    <source>
        <dbReference type="Google" id="ProtNLM"/>
    </source>
</evidence>
<reference evidence="1 2" key="1">
    <citation type="submission" date="2024-06" db="EMBL/GenBank/DDBJ databases">
        <title>Genomic Encyclopedia of Type Strains, Phase IV (KMG-IV): sequencing the most valuable type-strain genomes for metagenomic binning, comparative biology and taxonomic classification.</title>
        <authorList>
            <person name="Goeker M."/>
        </authorList>
    </citation>
    <scope>NUCLEOTIDE SEQUENCE [LARGE SCALE GENOMIC DNA]</scope>
    <source>
        <strain evidence="1 2">DSM 29846</strain>
    </source>
</reference>
<evidence type="ECO:0000313" key="2">
    <source>
        <dbReference type="Proteomes" id="UP001549036"/>
    </source>
</evidence>
<dbReference type="Pfam" id="PF07087">
    <property type="entry name" value="DUF1353"/>
    <property type="match status" value="1"/>
</dbReference>
<dbReference type="EMBL" id="JBEPLM010000012">
    <property type="protein sequence ID" value="MET3596009.1"/>
    <property type="molecule type" value="Genomic_DNA"/>
</dbReference>
<comment type="caution">
    <text evidence="1">The sequence shown here is derived from an EMBL/GenBank/DDBJ whole genome shotgun (WGS) entry which is preliminary data.</text>
</comment>
<gene>
    <name evidence="1" type="ORF">ABID26_005424</name>
</gene>
<dbReference type="Proteomes" id="UP001549036">
    <property type="component" value="Unassembled WGS sequence"/>
</dbReference>
<dbReference type="InterPro" id="IPR010767">
    <property type="entry name" value="Phage_CGC-2007_Cje0229"/>
</dbReference>
<keyword evidence="2" id="KW-1185">Reference proteome</keyword>
<dbReference type="RefSeq" id="WP_292299697.1">
    <property type="nucleotide sequence ID" value="NZ_JBEPLM010000012.1"/>
</dbReference>
<organism evidence="1 2">
    <name type="scientific">Mesorhizobium shonense</name>
    <dbReference type="NCBI Taxonomy" id="1209948"/>
    <lineage>
        <taxon>Bacteria</taxon>
        <taxon>Pseudomonadati</taxon>
        <taxon>Pseudomonadota</taxon>
        <taxon>Alphaproteobacteria</taxon>
        <taxon>Hyphomicrobiales</taxon>
        <taxon>Phyllobacteriaceae</taxon>
        <taxon>Mesorhizobium</taxon>
    </lineage>
</organism>
<sequence length="185" mass="20847">MTAGELSRDARQVFMRAALAVKPKPSPAGKPKFLGPPAAVVPFSDWNYYYTRDPLEWHSDTDTNHKVSVPIGFVTDLASIPSAFWTLLPKTASYTYAAIIHDYLYWTQPCSREDADNMLKAVMEELKVAELKIVTIYQGVRFGGEASWTNNAAAKAKGEKRVLKLFPTDMKISWEQWKIEPDVFA</sequence>